<keyword evidence="5" id="KW-0408">Iron</keyword>
<evidence type="ECO:0000256" key="3">
    <source>
        <dbReference type="ARBA" id="ARBA00022741"/>
    </source>
</evidence>
<comment type="catalytic activity">
    <reaction evidence="6">
        <text>P(1),P(4)-bis(5'-adenosyl) tetraphosphate + H2O = 2 ADP + 2 H(+)</text>
        <dbReference type="Rhea" id="RHEA:24252"/>
        <dbReference type="ChEBI" id="CHEBI:15377"/>
        <dbReference type="ChEBI" id="CHEBI:15378"/>
        <dbReference type="ChEBI" id="CHEBI:58141"/>
        <dbReference type="ChEBI" id="CHEBI:456216"/>
        <dbReference type="EC" id="3.6.1.41"/>
    </reaction>
</comment>
<keyword evidence="4 8" id="KW-0378">Hydrolase</keyword>
<dbReference type="InterPro" id="IPR006675">
    <property type="entry name" value="HDIG_dom"/>
</dbReference>
<dbReference type="GO" id="GO:0008803">
    <property type="term" value="F:bis(5'-nucleosyl)-tetraphosphatase (symmetrical) activity"/>
    <property type="evidence" value="ECO:0007669"/>
    <property type="project" value="UniProtKB-EC"/>
</dbReference>
<keyword evidence="9" id="KW-1185">Reference proteome</keyword>
<dbReference type="PANTHER" id="PTHR35795">
    <property type="entry name" value="SLR1885 PROTEIN"/>
    <property type="match status" value="1"/>
</dbReference>
<dbReference type="EC" id="3.6.1.41" evidence="1"/>
<evidence type="ECO:0000313" key="9">
    <source>
        <dbReference type="Proteomes" id="UP000037175"/>
    </source>
</evidence>
<dbReference type="InterPro" id="IPR051094">
    <property type="entry name" value="Diverse_Catalytic_Enzymes"/>
</dbReference>
<dbReference type="GO" id="GO:0000166">
    <property type="term" value="F:nucleotide binding"/>
    <property type="evidence" value="ECO:0007669"/>
    <property type="project" value="UniProtKB-KW"/>
</dbReference>
<evidence type="ECO:0000256" key="5">
    <source>
        <dbReference type="ARBA" id="ARBA00023004"/>
    </source>
</evidence>
<evidence type="ECO:0000256" key="4">
    <source>
        <dbReference type="ARBA" id="ARBA00022801"/>
    </source>
</evidence>
<dbReference type="Gene3D" id="1.10.3210.10">
    <property type="entry name" value="Hypothetical protein af1432"/>
    <property type="match status" value="1"/>
</dbReference>
<dbReference type="AlphaFoldDB" id="A0A0L6W1S7"/>
<evidence type="ECO:0000313" key="8">
    <source>
        <dbReference type="EMBL" id="KNZ69532.1"/>
    </source>
</evidence>
<name>A0A0L6W1S7_9FIRM</name>
<keyword evidence="2" id="KW-0479">Metal-binding</keyword>
<dbReference type="PATRIC" id="fig|281456.6.peg.1869"/>
<organism evidence="8 9">
    <name type="scientific">Thermincola ferriacetica</name>
    <dbReference type="NCBI Taxonomy" id="281456"/>
    <lineage>
        <taxon>Bacteria</taxon>
        <taxon>Bacillati</taxon>
        <taxon>Bacillota</taxon>
        <taxon>Clostridia</taxon>
        <taxon>Eubacteriales</taxon>
        <taxon>Thermincolaceae</taxon>
        <taxon>Thermincola</taxon>
    </lineage>
</organism>
<dbReference type="SMART" id="SM00471">
    <property type="entry name" value="HDc"/>
    <property type="match status" value="1"/>
</dbReference>
<comment type="caution">
    <text evidence="8">The sequence shown here is derived from an EMBL/GenBank/DDBJ whole genome shotgun (WGS) entry which is preliminary data.</text>
</comment>
<reference evidence="9" key="1">
    <citation type="submission" date="2015-07" db="EMBL/GenBank/DDBJ databases">
        <title>Complete Genome of Thermincola ferriacetica strain Z-0001T.</title>
        <authorList>
            <person name="Lusk B."/>
            <person name="Badalamenti J.P."/>
            <person name="Parameswaran P."/>
            <person name="Bond D.R."/>
            <person name="Torres C.I."/>
        </authorList>
    </citation>
    <scope>NUCLEOTIDE SEQUENCE [LARGE SCALE GENOMIC DNA]</scope>
    <source>
        <strain evidence="9">Z-0001</strain>
    </source>
</reference>
<dbReference type="NCBIfam" id="TIGR00488">
    <property type="entry name" value="bis(5'-nucleosyl)-tetraphosphatase (symmetrical) YqeK"/>
    <property type="match status" value="1"/>
</dbReference>
<dbReference type="NCBIfam" id="TIGR00277">
    <property type="entry name" value="HDIG"/>
    <property type="match status" value="1"/>
</dbReference>
<evidence type="ECO:0000256" key="2">
    <source>
        <dbReference type="ARBA" id="ARBA00022723"/>
    </source>
</evidence>
<proteinExistence type="predicted"/>
<evidence type="ECO:0000256" key="1">
    <source>
        <dbReference type="ARBA" id="ARBA00012506"/>
    </source>
</evidence>
<accession>A0A0L6W1S7</accession>
<dbReference type="InterPro" id="IPR006674">
    <property type="entry name" value="HD_domain"/>
</dbReference>
<dbReference type="CDD" id="cd00077">
    <property type="entry name" value="HDc"/>
    <property type="match status" value="1"/>
</dbReference>
<dbReference type="Proteomes" id="UP000037175">
    <property type="component" value="Unassembled WGS sequence"/>
</dbReference>
<dbReference type="InterPro" id="IPR003607">
    <property type="entry name" value="HD/PDEase_dom"/>
</dbReference>
<feature type="domain" description="HD" evidence="7">
    <location>
        <begin position="18"/>
        <end position="133"/>
    </location>
</feature>
<dbReference type="InterPro" id="IPR005249">
    <property type="entry name" value="YqeK"/>
</dbReference>
<dbReference type="SUPFAM" id="SSF109604">
    <property type="entry name" value="HD-domain/PDEase-like"/>
    <property type="match status" value="1"/>
</dbReference>
<evidence type="ECO:0000259" key="7">
    <source>
        <dbReference type="PROSITE" id="PS51831"/>
    </source>
</evidence>
<dbReference type="PANTHER" id="PTHR35795:SF1">
    <property type="entry name" value="BIS(5'-NUCLEOSYL)-TETRAPHOSPHATASE, SYMMETRICAL"/>
    <property type="match status" value="1"/>
</dbReference>
<gene>
    <name evidence="8" type="ORF">Tfer_1777</name>
</gene>
<dbReference type="GO" id="GO:0046872">
    <property type="term" value="F:metal ion binding"/>
    <property type="evidence" value="ECO:0007669"/>
    <property type="project" value="UniProtKB-KW"/>
</dbReference>
<sequence>MIDGIDLEKLRRMMDDHRFRHTIGVLKTAEQMARCFHIDLDKARIAAVLHDCARNRSALELLDLSAGFKLSVDFLERQVPDLLHGKVGAEIARREFGVQDEEILNAIRRHTLGDENMTTLDKVIFVADMIEPGRQFPGVDRLRELAAKNLDAAVLAGLNSTLNYVIAKNGIIHPKSIEARNALILSGAGQKTP</sequence>
<protein>
    <recommendedName>
        <fullName evidence="1">bis(5'-nucleosyl)-tetraphosphatase (symmetrical)</fullName>
        <ecNumber evidence="1">3.6.1.41</ecNumber>
    </recommendedName>
</protein>
<evidence type="ECO:0000256" key="6">
    <source>
        <dbReference type="ARBA" id="ARBA00049417"/>
    </source>
</evidence>
<dbReference type="RefSeq" id="WP_013121344.1">
    <property type="nucleotide sequence ID" value="NZ_LGTE01000011.1"/>
</dbReference>
<dbReference type="PROSITE" id="PS51831">
    <property type="entry name" value="HD"/>
    <property type="match status" value="1"/>
</dbReference>
<dbReference type="Pfam" id="PF01966">
    <property type="entry name" value="HD"/>
    <property type="match status" value="1"/>
</dbReference>
<dbReference type="EMBL" id="LGTE01000011">
    <property type="protein sequence ID" value="KNZ69532.1"/>
    <property type="molecule type" value="Genomic_DNA"/>
</dbReference>
<keyword evidence="3" id="KW-0547">Nucleotide-binding</keyword>